<dbReference type="eggNOG" id="ENOG5033CVW">
    <property type="taxonomic scope" value="Bacteria"/>
</dbReference>
<evidence type="ECO:0000313" key="2">
    <source>
        <dbReference type="EMBL" id="SMR05127.1"/>
    </source>
</evidence>
<gene>
    <name evidence="2" type="primary">avrXacE2</name>
    <name evidence="2" type="ORF">PD5205_03855</name>
</gene>
<name>A0A1Y6HP39_9XANT</name>
<dbReference type="STRING" id="48664.BER92_18760"/>
<dbReference type="Proteomes" id="UP000195953">
    <property type="component" value="Chromosome 1"/>
</dbReference>
<dbReference type="EMBL" id="LT853885">
    <property type="protein sequence ID" value="SMR05127.1"/>
    <property type="molecule type" value="Genomic_DNA"/>
</dbReference>
<proteinExistence type="predicted"/>
<protein>
    <submittedName>
        <fullName evidence="2">Avirulence protein</fullName>
    </submittedName>
</protein>
<feature type="compositionally biased region" description="Basic and acidic residues" evidence="1">
    <location>
        <begin position="1"/>
        <end position="13"/>
    </location>
</feature>
<evidence type="ECO:0000256" key="1">
    <source>
        <dbReference type="SAM" id="MobiDB-lite"/>
    </source>
</evidence>
<accession>A0A1Y6HP39</accession>
<reference evidence="2 3" key="1">
    <citation type="submission" date="2017-05" db="EMBL/GenBank/DDBJ databases">
        <authorList>
            <person name="Song R."/>
            <person name="Chenine A.L."/>
            <person name="Ruprecht R.M."/>
        </authorList>
    </citation>
    <scope>NUCLEOTIDE SEQUENCE [LARGE SCALE GENOMIC DNA]</scope>
    <source>
        <strain evidence="2">PD5205</strain>
    </source>
</reference>
<feature type="compositionally biased region" description="Low complexity" evidence="1">
    <location>
        <begin position="105"/>
        <end position="115"/>
    </location>
</feature>
<evidence type="ECO:0000313" key="3">
    <source>
        <dbReference type="Proteomes" id="UP000195953"/>
    </source>
</evidence>
<dbReference type="AlphaFoldDB" id="A0A1Y6HP39"/>
<feature type="compositionally biased region" description="Basic and acidic residues" evidence="1">
    <location>
        <begin position="69"/>
        <end position="85"/>
    </location>
</feature>
<organism evidence="2 3">
    <name type="scientific">Xanthomonas fragariae</name>
    <dbReference type="NCBI Taxonomy" id="48664"/>
    <lineage>
        <taxon>Bacteria</taxon>
        <taxon>Pseudomonadati</taxon>
        <taxon>Pseudomonadota</taxon>
        <taxon>Gammaproteobacteria</taxon>
        <taxon>Lysobacterales</taxon>
        <taxon>Lysobacteraceae</taxon>
        <taxon>Xanthomonas</taxon>
    </lineage>
</organism>
<feature type="region of interest" description="Disordered" evidence="1">
    <location>
        <begin position="61"/>
        <end position="115"/>
    </location>
</feature>
<feature type="region of interest" description="Disordered" evidence="1">
    <location>
        <begin position="1"/>
        <end position="26"/>
    </location>
</feature>
<sequence length="422" mass="45240">MMGSSGRKDHAADRIPALVRDNRGTPAPIADRLCSGCACQRSASSHWSSACSPNLIAARSPLPRLRRPPPPERHPRGDVDARRPAADTSDSSLLDELRRPRPKRASSASASASVAPNAALSSNDLALAAYLLARDIDGRRVPPAEVGRLRKANDSISNTRQLLQFGRGNVDTDLRKTRNNSGWRTKAARQFKNELYARGAGQFIDYAQQMTHLAAAAVVFGSGNCGEHASVTSIYHSSRLDAQETVHHVAKRNHAWVEARVPAGDDADSSTIVMDGWAKGPAILAPDSRFAARREKLCSNVQLDAASGRDARIATNDLILEMRAKGPAEVERRIHQGVTLSARFVAFIDSFLPSGIGDWSEQHVLDDAFAGRVRAHLDASAASAELLARAERIAGEFGVVGVGGTAQAQQIIAATRVLAALR</sequence>